<proteinExistence type="predicted"/>
<gene>
    <name evidence="2" type="ORF">DFP72DRAFT_906955</name>
</gene>
<comment type="caution">
    <text evidence="2">The sequence shown here is derived from an EMBL/GenBank/DDBJ whole genome shotgun (WGS) entry which is preliminary data.</text>
</comment>
<evidence type="ECO:0000313" key="2">
    <source>
        <dbReference type="EMBL" id="KAF6751725.1"/>
    </source>
</evidence>
<keyword evidence="1" id="KW-0732">Signal</keyword>
<organism evidence="2 3">
    <name type="scientific">Ephemerocybe angulata</name>
    <dbReference type="NCBI Taxonomy" id="980116"/>
    <lineage>
        <taxon>Eukaryota</taxon>
        <taxon>Fungi</taxon>
        <taxon>Dikarya</taxon>
        <taxon>Basidiomycota</taxon>
        <taxon>Agaricomycotina</taxon>
        <taxon>Agaricomycetes</taxon>
        <taxon>Agaricomycetidae</taxon>
        <taxon>Agaricales</taxon>
        <taxon>Agaricineae</taxon>
        <taxon>Psathyrellaceae</taxon>
        <taxon>Ephemerocybe</taxon>
    </lineage>
</organism>
<protein>
    <submittedName>
        <fullName evidence="2">Uncharacterized protein</fullName>
    </submittedName>
</protein>
<sequence length="111" mass="12101">MARAQSLYSSVLLLDAPLLMDLPSAPHCDSCNVPGTLPAFTHYLRSYPVDTSSRSEEQGPAYLTVLHSQDDCDGSARQLDFLGLLEDRQGVWPVKFLSCTARRKPASEGGC</sequence>
<dbReference type="Proteomes" id="UP000521943">
    <property type="component" value="Unassembled WGS sequence"/>
</dbReference>
<dbReference type="EMBL" id="JACGCI010000048">
    <property type="protein sequence ID" value="KAF6751725.1"/>
    <property type="molecule type" value="Genomic_DNA"/>
</dbReference>
<accession>A0A8H6HR95</accession>
<dbReference type="AlphaFoldDB" id="A0A8H6HR95"/>
<keyword evidence="3" id="KW-1185">Reference proteome</keyword>
<feature type="signal peptide" evidence="1">
    <location>
        <begin position="1"/>
        <end position="21"/>
    </location>
</feature>
<feature type="chain" id="PRO_5034350204" evidence="1">
    <location>
        <begin position="22"/>
        <end position="111"/>
    </location>
</feature>
<reference evidence="2 3" key="1">
    <citation type="submission" date="2020-07" db="EMBL/GenBank/DDBJ databases">
        <title>Comparative genomics of pyrophilous fungi reveals a link between fire events and developmental genes.</title>
        <authorList>
            <consortium name="DOE Joint Genome Institute"/>
            <person name="Steindorff A.S."/>
            <person name="Carver A."/>
            <person name="Calhoun S."/>
            <person name="Stillman K."/>
            <person name="Liu H."/>
            <person name="Lipzen A."/>
            <person name="Pangilinan J."/>
            <person name="Labutti K."/>
            <person name="Bruns T.D."/>
            <person name="Grigoriev I.V."/>
        </authorList>
    </citation>
    <scope>NUCLEOTIDE SEQUENCE [LARGE SCALE GENOMIC DNA]</scope>
    <source>
        <strain evidence="2 3">CBS 144469</strain>
    </source>
</reference>
<name>A0A8H6HR95_9AGAR</name>
<evidence type="ECO:0000256" key="1">
    <source>
        <dbReference type="SAM" id="SignalP"/>
    </source>
</evidence>
<evidence type="ECO:0000313" key="3">
    <source>
        <dbReference type="Proteomes" id="UP000521943"/>
    </source>
</evidence>